<dbReference type="Pfam" id="PF00201">
    <property type="entry name" value="UDPGT"/>
    <property type="match status" value="1"/>
</dbReference>
<name>A0AAD6Z9M3_9AGAR</name>
<dbReference type="GO" id="GO:0035251">
    <property type="term" value="F:UDP-glucosyltransferase activity"/>
    <property type="evidence" value="ECO:0007669"/>
    <property type="project" value="InterPro"/>
</dbReference>
<dbReference type="Gene3D" id="3.40.50.2000">
    <property type="entry name" value="Glycogen Phosphorylase B"/>
    <property type="match status" value="2"/>
</dbReference>
<accession>A0AAD6Z9M3</accession>
<dbReference type="Proteomes" id="UP001218218">
    <property type="component" value="Unassembled WGS sequence"/>
</dbReference>
<keyword evidence="3" id="KW-1185">Reference proteome</keyword>
<dbReference type="PANTHER" id="PTHR48049">
    <property type="entry name" value="GLYCOSYLTRANSFERASE"/>
    <property type="match status" value="1"/>
</dbReference>
<dbReference type="PANTHER" id="PTHR48049:SF132">
    <property type="entry name" value="GLYCOSYLTRANSFERASE"/>
    <property type="match status" value="1"/>
</dbReference>
<dbReference type="InterPro" id="IPR050481">
    <property type="entry name" value="UDP-glycosyltransf_plant"/>
</dbReference>
<proteinExistence type="predicted"/>
<gene>
    <name evidence="2" type="ORF">DFH08DRAFT_756356</name>
</gene>
<protein>
    <recommendedName>
        <fullName evidence="4">Glycosyltransferase</fullName>
    </recommendedName>
</protein>
<evidence type="ECO:0000256" key="1">
    <source>
        <dbReference type="ARBA" id="ARBA00022679"/>
    </source>
</evidence>
<keyword evidence="1" id="KW-0808">Transferase</keyword>
<comment type="caution">
    <text evidence="2">The sequence shown here is derived from an EMBL/GenBank/DDBJ whole genome shotgun (WGS) entry which is preliminary data.</text>
</comment>
<sequence>MATHHIATMLPPAWGHTVSYSHLAVQLLNKDPNLVMTIIQHRIMVAQMEKELSTCTYDKTRLRILGVGENDVPFGPTVLNIALAQLSEGWLSLIPQLDQGSEGWPKPHAIHFDFACGGPVIEATKQIMGPDCKTLLWFCCAAVSMIAHFNEYDHGATAQEIYADETRRGGRTMDEILQQVGAAWNGDDKLTGIIVKHPGAPDMYDHERVAYASGPADIFGVLLGSAQRLAKLVDGYIIPSGTYFEPVGVPYCREYYKNRGQELFTVGLQTHEQAYADGARIAPSNERVRAFLEDAASKYGPQSVLYISFGSLFFPIATPQLVEALVNTLLALEKPFPFIFALGGKMASLPKDLTERVNASGRGLVCDFWVEQQAILQHRALGWFFTHGGFNSVTESLTHGIPLIVWPAGAEQPVNAAFLSTGQNPVAIELFQIRTGPQLAPSLRGGPTITGTVEDATKEFREVFDAARGKRGEALKANALRMARAIREARTGECADEIIRLARF</sequence>
<reference evidence="2" key="1">
    <citation type="submission" date="2023-03" db="EMBL/GenBank/DDBJ databases">
        <title>Massive genome expansion in bonnet fungi (Mycena s.s.) driven by repeated elements and novel gene families across ecological guilds.</title>
        <authorList>
            <consortium name="Lawrence Berkeley National Laboratory"/>
            <person name="Harder C.B."/>
            <person name="Miyauchi S."/>
            <person name="Viragh M."/>
            <person name="Kuo A."/>
            <person name="Thoen E."/>
            <person name="Andreopoulos B."/>
            <person name="Lu D."/>
            <person name="Skrede I."/>
            <person name="Drula E."/>
            <person name="Henrissat B."/>
            <person name="Morin E."/>
            <person name="Kohler A."/>
            <person name="Barry K."/>
            <person name="LaButti K."/>
            <person name="Morin E."/>
            <person name="Salamov A."/>
            <person name="Lipzen A."/>
            <person name="Mereny Z."/>
            <person name="Hegedus B."/>
            <person name="Baldrian P."/>
            <person name="Stursova M."/>
            <person name="Weitz H."/>
            <person name="Taylor A."/>
            <person name="Grigoriev I.V."/>
            <person name="Nagy L.G."/>
            <person name="Martin F."/>
            <person name="Kauserud H."/>
        </authorList>
    </citation>
    <scope>NUCLEOTIDE SEQUENCE</scope>
    <source>
        <strain evidence="2">CBHHK002</strain>
    </source>
</reference>
<organism evidence="2 3">
    <name type="scientific">Mycena albidolilacea</name>
    <dbReference type="NCBI Taxonomy" id="1033008"/>
    <lineage>
        <taxon>Eukaryota</taxon>
        <taxon>Fungi</taxon>
        <taxon>Dikarya</taxon>
        <taxon>Basidiomycota</taxon>
        <taxon>Agaricomycotina</taxon>
        <taxon>Agaricomycetes</taxon>
        <taxon>Agaricomycetidae</taxon>
        <taxon>Agaricales</taxon>
        <taxon>Marasmiineae</taxon>
        <taxon>Mycenaceae</taxon>
        <taxon>Mycena</taxon>
    </lineage>
</organism>
<evidence type="ECO:0000313" key="3">
    <source>
        <dbReference type="Proteomes" id="UP001218218"/>
    </source>
</evidence>
<evidence type="ECO:0000313" key="2">
    <source>
        <dbReference type="EMBL" id="KAJ7312571.1"/>
    </source>
</evidence>
<evidence type="ECO:0008006" key="4">
    <source>
        <dbReference type="Google" id="ProtNLM"/>
    </source>
</evidence>
<dbReference type="EMBL" id="JARIHO010000071">
    <property type="protein sequence ID" value="KAJ7312571.1"/>
    <property type="molecule type" value="Genomic_DNA"/>
</dbReference>
<dbReference type="InterPro" id="IPR002213">
    <property type="entry name" value="UDP_glucos_trans"/>
</dbReference>
<dbReference type="SUPFAM" id="SSF53756">
    <property type="entry name" value="UDP-Glycosyltransferase/glycogen phosphorylase"/>
    <property type="match status" value="1"/>
</dbReference>
<dbReference type="AlphaFoldDB" id="A0AAD6Z9M3"/>